<evidence type="ECO:0000259" key="1">
    <source>
        <dbReference type="Pfam" id="PF06985"/>
    </source>
</evidence>
<name>A0A6A6ECR0_9PEZI</name>
<dbReference type="EMBL" id="ML994624">
    <property type="protein sequence ID" value="KAF2188338.1"/>
    <property type="molecule type" value="Genomic_DNA"/>
</dbReference>
<feature type="domain" description="Heterokaryon incompatibility" evidence="1">
    <location>
        <begin position="69"/>
        <end position="219"/>
    </location>
</feature>
<dbReference type="PANTHER" id="PTHR33112">
    <property type="entry name" value="DOMAIN PROTEIN, PUTATIVE-RELATED"/>
    <property type="match status" value="1"/>
</dbReference>
<reference evidence="2" key="1">
    <citation type="journal article" date="2020" name="Stud. Mycol.">
        <title>101 Dothideomycetes genomes: a test case for predicting lifestyles and emergence of pathogens.</title>
        <authorList>
            <person name="Haridas S."/>
            <person name="Albert R."/>
            <person name="Binder M."/>
            <person name="Bloem J."/>
            <person name="Labutti K."/>
            <person name="Salamov A."/>
            <person name="Andreopoulos B."/>
            <person name="Baker S."/>
            <person name="Barry K."/>
            <person name="Bills G."/>
            <person name="Bluhm B."/>
            <person name="Cannon C."/>
            <person name="Castanera R."/>
            <person name="Culley D."/>
            <person name="Daum C."/>
            <person name="Ezra D."/>
            <person name="Gonzalez J."/>
            <person name="Henrissat B."/>
            <person name="Kuo A."/>
            <person name="Liang C."/>
            <person name="Lipzen A."/>
            <person name="Lutzoni F."/>
            <person name="Magnuson J."/>
            <person name="Mondo S."/>
            <person name="Nolan M."/>
            <person name="Ohm R."/>
            <person name="Pangilinan J."/>
            <person name="Park H.-J."/>
            <person name="Ramirez L."/>
            <person name="Alfaro M."/>
            <person name="Sun H."/>
            <person name="Tritt A."/>
            <person name="Yoshinaga Y."/>
            <person name="Zwiers L.-H."/>
            <person name="Turgeon B."/>
            <person name="Goodwin S."/>
            <person name="Spatafora J."/>
            <person name="Crous P."/>
            <person name="Grigoriev I."/>
        </authorList>
    </citation>
    <scope>NUCLEOTIDE SEQUENCE</scope>
    <source>
        <strain evidence="2">CBS 207.26</strain>
    </source>
</reference>
<dbReference type="AlphaFoldDB" id="A0A6A6ECR0"/>
<organism evidence="2 3">
    <name type="scientific">Zopfia rhizophila CBS 207.26</name>
    <dbReference type="NCBI Taxonomy" id="1314779"/>
    <lineage>
        <taxon>Eukaryota</taxon>
        <taxon>Fungi</taxon>
        <taxon>Dikarya</taxon>
        <taxon>Ascomycota</taxon>
        <taxon>Pezizomycotina</taxon>
        <taxon>Dothideomycetes</taxon>
        <taxon>Dothideomycetes incertae sedis</taxon>
        <taxon>Zopfiaceae</taxon>
        <taxon>Zopfia</taxon>
    </lineage>
</organism>
<dbReference type="PANTHER" id="PTHR33112:SF12">
    <property type="entry name" value="HETEROKARYON INCOMPATIBILITY DOMAIN-CONTAINING PROTEIN"/>
    <property type="match status" value="1"/>
</dbReference>
<keyword evidence="3" id="KW-1185">Reference proteome</keyword>
<dbReference type="InterPro" id="IPR010730">
    <property type="entry name" value="HET"/>
</dbReference>
<accession>A0A6A6ECR0</accession>
<evidence type="ECO:0000313" key="2">
    <source>
        <dbReference type="EMBL" id="KAF2188338.1"/>
    </source>
</evidence>
<protein>
    <submittedName>
        <fullName evidence="2">HET-domain-containing protein</fullName>
    </submittedName>
</protein>
<sequence length="359" mass="41246">MPCGRRISSSLADFNLLKSWITICERDHNDYTEWKRYDNPKLWKANGYTLRVIDVEKKCVTEARWDARYVALSYVWGGVEQLRLLMSNLQGLSTEGGLMLDEYRRLIPESILDAMAMVARLGERFLWVDALCIIQDGHDIEEQIKNMDNIYNAAAWCLVVASAKDANTPLPRAGKAMHQSPEFQHMEHVRGKELAVILPPLSVVLKSSPWNTRAWTYQESVLSKRLLIVSYQQIYFTCRHGHTFCEDMALESSENPAIYGERDGHIYGVTGKTNFEVYAGAVEEYTSRNITYHEDALKAFAGVLSYLEMSFQGFEFLYGLPDTELDQALLWYPKSDQHRRQSRNGDNLFPSWSWAGWVG</sequence>
<dbReference type="OrthoDB" id="5135333at2759"/>
<dbReference type="Pfam" id="PF06985">
    <property type="entry name" value="HET"/>
    <property type="match status" value="1"/>
</dbReference>
<feature type="non-terminal residue" evidence="2">
    <location>
        <position position="359"/>
    </location>
</feature>
<gene>
    <name evidence="2" type="ORF">K469DRAFT_566447</name>
</gene>
<proteinExistence type="predicted"/>
<dbReference type="Proteomes" id="UP000800200">
    <property type="component" value="Unassembled WGS sequence"/>
</dbReference>
<evidence type="ECO:0000313" key="3">
    <source>
        <dbReference type="Proteomes" id="UP000800200"/>
    </source>
</evidence>